<name>A0ABD2KVK3_9BILA</name>
<dbReference type="InterPro" id="IPR013320">
    <property type="entry name" value="ConA-like_dom_sf"/>
</dbReference>
<proteinExistence type="predicted"/>
<feature type="region of interest" description="Disordered" evidence="1">
    <location>
        <begin position="99"/>
        <end position="140"/>
    </location>
</feature>
<accession>A0ABD2KVK3</accession>
<dbReference type="EMBL" id="JBICBT010000627">
    <property type="protein sequence ID" value="KAL3106980.1"/>
    <property type="molecule type" value="Genomic_DNA"/>
</dbReference>
<sequence>MLLENETSLFIAKKDSSEIVLAFGRLESSALSSAHSIGFVGCLGDLLFGAQQLLSLASSSSNELTLSGCTMGPPKALSAGKAPPKNEVDELKKAEDLEGQKIEEKSTQKPSVPQIPSSQVRPEGACALPLQPHGEREDSAGMRFGLTPNARVEFALPDTLHESAASDFTLELQLRATAANGVIGFATDERHQDFTALYMSEGRPAFAFGDIQAKEWR</sequence>
<comment type="caution">
    <text evidence="2">The sequence shown here is derived from an EMBL/GenBank/DDBJ whole genome shotgun (WGS) entry which is preliminary data.</text>
</comment>
<dbReference type="AlphaFoldDB" id="A0ABD2KVK3"/>
<dbReference type="Gene3D" id="2.60.120.200">
    <property type="match status" value="1"/>
</dbReference>
<gene>
    <name evidence="2" type="ORF">niasHT_011184</name>
</gene>
<evidence type="ECO:0008006" key="4">
    <source>
        <dbReference type="Google" id="ProtNLM"/>
    </source>
</evidence>
<keyword evidence="3" id="KW-1185">Reference proteome</keyword>
<evidence type="ECO:0000313" key="3">
    <source>
        <dbReference type="Proteomes" id="UP001620626"/>
    </source>
</evidence>
<protein>
    <recommendedName>
        <fullName evidence="4">Laminin G domain-containing protein</fullName>
    </recommendedName>
</protein>
<evidence type="ECO:0000256" key="1">
    <source>
        <dbReference type="SAM" id="MobiDB-lite"/>
    </source>
</evidence>
<dbReference type="SUPFAM" id="SSF49899">
    <property type="entry name" value="Concanavalin A-like lectins/glucanases"/>
    <property type="match status" value="1"/>
</dbReference>
<organism evidence="2 3">
    <name type="scientific">Heterodera trifolii</name>
    <dbReference type="NCBI Taxonomy" id="157864"/>
    <lineage>
        <taxon>Eukaryota</taxon>
        <taxon>Metazoa</taxon>
        <taxon>Ecdysozoa</taxon>
        <taxon>Nematoda</taxon>
        <taxon>Chromadorea</taxon>
        <taxon>Rhabditida</taxon>
        <taxon>Tylenchina</taxon>
        <taxon>Tylenchomorpha</taxon>
        <taxon>Tylenchoidea</taxon>
        <taxon>Heteroderidae</taxon>
        <taxon>Heteroderinae</taxon>
        <taxon>Heterodera</taxon>
    </lineage>
</organism>
<evidence type="ECO:0000313" key="2">
    <source>
        <dbReference type="EMBL" id="KAL3106980.1"/>
    </source>
</evidence>
<dbReference type="Proteomes" id="UP001620626">
    <property type="component" value="Unassembled WGS sequence"/>
</dbReference>
<feature type="compositionally biased region" description="Polar residues" evidence="1">
    <location>
        <begin position="108"/>
        <end position="120"/>
    </location>
</feature>
<reference evidence="2 3" key="1">
    <citation type="submission" date="2024-10" db="EMBL/GenBank/DDBJ databases">
        <authorList>
            <person name="Kim D."/>
        </authorList>
    </citation>
    <scope>NUCLEOTIDE SEQUENCE [LARGE SCALE GENOMIC DNA]</scope>
    <source>
        <strain evidence="2">BH-2024</strain>
    </source>
</reference>